<dbReference type="EMBL" id="CP111021">
    <property type="protein sequence ID" value="WAR18109.1"/>
    <property type="molecule type" value="Genomic_DNA"/>
</dbReference>
<feature type="coiled-coil region" evidence="1">
    <location>
        <begin position="528"/>
        <end position="555"/>
    </location>
</feature>
<sequence>MKFRHFEFRLFPKLRSKKKKRQGKLCNYDFPRDIGLDKNCNYSANSSYDNYGVDTKSADTTNNDFVYHRMNSFATCYERLGRNELLNSTYETPLPEIRINVDTLCRCSQCEYNYTQSKGEYGPYSEIYSAHAHNKSPVWKELDISSSFLDCREDAPSLYSLPMSTSKRPKSSTNIAYALPSFSDVNHMDEASPLTLTCSQPSLNAGFRSKMKRSHHLDLRLLDDKQVIDKMFKSPKLFNYETDVSNSPSPTRKIPYKPDMCSFSFDFSYENAVDDLLETATIPRDDTFESLSDEVGLTTKSSKDDFKDTSKHNLNKYQRYNKTESINIKQFASEENITWSPDYKLDVTFDDTVTNNMQTSIDTGYASECKESDSECMSTRDELDTTNDHTSDIDLEWDNEPTTQILILDSPVTAIPAALMPINFSKPFDVQTELFDTMSKCLCGPEFQHSNRADVILRTATTRTRASKQVRRRSKSLADLDLSLEEKVTLLKEEKVFVQKKIQESMNEDHRKGDDDRFENKLIVRPKQEKENNVLKTLRDLKMRLENQSVRLQTSYRTILSLKNKYKNNENINNA</sequence>
<keyword evidence="1" id="KW-0175">Coiled coil</keyword>
<name>A0ABY7FBH0_MYAAR</name>
<keyword evidence="3" id="KW-1185">Reference proteome</keyword>
<evidence type="ECO:0000256" key="1">
    <source>
        <dbReference type="SAM" id="Coils"/>
    </source>
</evidence>
<evidence type="ECO:0000313" key="3">
    <source>
        <dbReference type="Proteomes" id="UP001164746"/>
    </source>
</evidence>
<proteinExistence type="predicted"/>
<protein>
    <submittedName>
        <fullName evidence="2">Uncharacterized protein</fullName>
    </submittedName>
</protein>
<accession>A0ABY7FBH0</accession>
<evidence type="ECO:0000313" key="2">
    <source>
        <dbReference type="EMBL" id="WAR18109.1"/>
    </source>
</evidence>
<organism evidence="2 3">
    <name type="scientific">Mya arenaria</name>
    <name type="common">Soft-shell clam</name>
    <dbReference type="NCBI Taxonomy" id="6604"/>
    <lineage>
        <taxon>Eukaryota</taxon>
        <taxon>Metazoa</taxon>
        <taxon>Spiralia</taxon>
        <taxon>Lophotrochozoa</taxon>
        <taxon>Mollusca</taxon>
        <taxon>Bivalvia</taxon>
        <taxon>Autobranchia</taxon>
        <taxon>Heteroconchia</taxon>
        <taxon>Euheterodonta</taxon>
        <taxon>Imparidentia</taxon>
        <taxon>Neoheterodontei</taxon>
        <taxon>Myida</taxon>
        <taxon>Myoidea</taxon>
        <taxon>Myidae</taxon>
        <taxon>Mya</taxon>
    </lineage>
</organism>
<dbReference type="Proteomes" id="UP001164746">
    <property type="component" value="Chromosome 10"/>
</dbReference>
<reference evidence="2" key="1">
    <citation type="submission" date="2022-11" db="EMBL/GenBank/DDBJ databases">
        <title>Centuries of genome instability and evolution in soft-shell clam transmissible cancer (bioRxiv).</title>
        <authorList>
            <person name="Hart S.F.M."/>
            <person name="Yonemitsu M.A."/>
            <person name="Giersch R.M."/>
            <person name="Beal B.F."/>
            <person name="Arriagada G."/>
            <person name="Davis B.W."/>
            <person name="Ostrander E.A."/>
            <person name="Goff S.P."/>
            <person name="Metzger M.J."/>
        </authorList>
    </citation>
    <scope>NUCLEOTIDE SEQUENCE</scope>
    <source>
        <strain evidence="2">MELC-2E11</strain>
        <tissue evidence="2">Siphon/mantle</tissue>
    </source>
</reference>
<gene>
    <name evidence="2" type="ORF">MAR_032703</name>
</gene>